<name>A0A7R9C0E9_9CRUS</name>
<protein>
    <submittedName>
        <fullName evidence="2">Uncharacterized protein</fullName>
    </submittedName>
</protein>
<sequence length="198" mass="22663">MMANHNLVYVFLAMANGLLMIRNPGFVEAGELAGMNNAGQISDDNVGLLSKLLHDVPIGGFSKILVPPKNSDIQRHQTKILKGALELELFLASRSQTASKAKAKRKKPKVKMMRTPMVAGTVKKVQKKARAKSRSGKALNKHPQETVRETVRTAQETAQELHQAFHQIQAHHHHHYYHHHHHYYYHHHHHHQKMFHHQ</sequence>
<dbReference type="EMBL" id="CAJPEX010005600">
    <property type="protein sequence ID" value="CAG0923692.1"/>
    <property type="molecule type" value="Genomic_DNA"/>
</dbReference>
<organism evidence="2">
    <name type="scientific">Notodromas monacha</name>
    <dbReference type="NCBI Taxonomy" id="399045"/>
    <lineage>
        <taxon>Eukaryota</taxon>
        <taxon>Metazoa</taxon>
        <taxon>Ecdysozoa</taxon>
        <taxon>Arthropoda</taxon>
        <taxon>Crustacea</taxon>
        <taxon>Oligostraca</taxon>
        <taxon>Ostracoda</taxon>
        <taxon>Podocopa</taxon>
        <taxon>Podocopida</taxon>
        <taxon>Cypridocopina</taxon>
        <taxon>Cypridoidea</taxon>
        <taxon>Cyprididae</taxon>
        <taxon>Notodromas</taxon>
    </lineage>
</organism>
<reference evidence="2" key="1">
    <citation type="submission" date="2020-11" db="EMBL/GenBank/DDBJ databases">
        <authorList>
            <person name="Tran Van P."/>
        </authorList>
    </citation>
    <scope>NUCLEOTIDE SEQUENCE</scope>
</reference>
<keyword evidence="3" id="KW-1185">Reference proteome</keyword>
<evidence type="ECO:0000256" key="1">
    <source>
        <dbReference type="SAM" id="SignalP"/>
    </source>
</evidence>
<proteinExistence type="predicted"/>
<evidence type="ECO:0000313" key="2">
    <source>
        <dbReference type="EMBL" id="CAD7283540.1"/>
    </source>
</evidence>
<dbReference type="Proteomes" id="UP000678499">
    <property type="component" value="Unassembled WGS sequence"/>
</dbReference>
<evidence type="ECO:0000313" key="3">
    <source>
        <dbReference type="Proteomes" id="UP000678499"/>
    </source>
</evidence>
<dbReference type="AlphaFoldDB" id="A0A7R9C0E9"/>
<feature type="chain" id="PRO_5036210498" evidence="1">
    <location>
        <begin position="30"/>
        <end position="198"/>
    </location>
</feature>
<dbReference type="EMBL" id="OA887637">
    <property type="protein sequence ID" value="CAD7283540.1"/>
    <property type="molecule type" value="Genomic_DNA"/>
</dbReference>
<feature type="signal peptide" evidence="1">
    <location>
        <begin position="1"/>
        <end position="29"/>
    </location>
</feature>
<keyword evidence="1" id="KW-0732">Signal</keyword>
<gene>
    <name evidence="2" type="ORF">NMOB1V02_LOCUS11155</name>
</gene>
<accession>A0A7R9C0E9</accession>